<accession>F4R401</accession>
<dbReference type="InParanoid" id="F4R401"/>
<protein>
    <submittedName>
        <fullName evidence="1">Uncharacterized protein</fullName>
    </submittedName>
</protein>
<evidence type="ECO:0000313" key="2">
    <source>
        <dbReference type="Proteomes" id="UP000001072"/>
    </source>
</evidence>
<dbReference type="GeneID" id="18934349"/>
<reference evidence="2" key="1">
    <citation type="journal article" date="2011" name="Proc. Natl. Acad. Sci. U.S.A.">
        <title>Obligate biotrophy features unraveled by the genomic analysis of rust fungi.</title>
        <authorList>
            <person name="Duplessis S."/>
            <person name="Cuomo C.A."/>
            <person name="Lin Y.-C."/>
            <person name="Aerts A."/>
            <person name="Tisserant E."/>
            <person name="Veneault-Fourrey C."/>
            <person name="Joly D.L."/>
            <person name="Hacquard S."/>
            <person name="Amselem J."/>
            <person name="Cantarel B.L."/>
            <person name="Chiu R."/>
            <person name="Coutinho P.M."/>
            <person name="Feau N."/>
            <person name="Field M."/>
            <person name="Frey P."/>
            <person name="Gelhaye E."/>
            <person name="Goldberg J."/>
            <person name="Grabherr M.G."/>
            <person name="Kodira C.D."/>
            <person name="Kohler A."/>
            <person name="Kuees U."/>
            <person name="Lindquist E.A."/>
            <person name="Lucas S.M."/>
            <person name="Mago R."/>
            <person name="Mauceli E."/>
            <person name="Morin E."/>
            <person name="Murat C."/>
            <person name="Pangilinan J.L."/>
            <person name="Park R."/>
            <person name="Pearson M."/>
            <person name="Quesneville H."/>
            <person name="Rouhier N."/>
            <person name="Sakthikumar S."/>
            <person name="Salamov A.A."/>
            <person name="Schmutz J."/>
            <person name="Selles B."/>
            <person name="Shapiro H."/>
            <person name="Tanguay P."/>
            <person name="Tuskan G.A."/>
            <person name="Henrissat B."/>
            <person name="Van de Peer Y."/>
            <person name="Rouze P."/>
            <person name="Ellis J.G."/>
            <person name="Dodds P.N."/>
            <person name="Schein J.E."/>
            <person name="Zhong S."/>
            <person name="Hamelin R.C."/>
            <person name="Grigoriev I.V."/>
            <person name="Szabo L.J."/>
            <person name="Martin F."/>
        </authorList>
    </citation>
    <scope>NUCLEOTIDE SEQUENCE [LARGE SCALE GENOMIC DNA]</scope>
    <source>
        <strain evidence="2">98AG31 / pathotype 3-4-7</strain>
    </source>
</reference>
<dbReference type="KEGG" id="mlr:MELLADRAFT_86959"/>
<dbReference type="OrthoDB" id="2502883at2759"/>
<sequence>MENQERLRLVPRVISVDESHGFRVRVFGAAELPHRSESASQLRSHHHHIDLTTNTHHRLHLTAQMDEMDGINDNDEVVLFECNAEFQVFCKKGTTAKFTWKGFSNKHPILVEVIPTVTTYEVFKTNIIKACDQERAGIGAMILADSLAPTHPLGIKWTCWIATVPTYLKNKFHPLNDQADFDTWVKKVCDFPGKKAGVCMKMEKPISEAERAQEDNMLDRAVRGIPGADGQLLDRQLGDDDDAGEEDITIAKITSMGKPDSRIDRLIPVWILPTDKTRYVLLTPDRVNRWARAIHDPAIHGVSLTSPPSDLLMTVKPAALARAPPRQRYGFVEPPEDYDYGNIRNRLWIVLRLRCPNISIL</sequence>
<dbReference type="RefSeq" id="XP_007404014.1">
    <property type="nucleotide sequence ID" value="XM_007403952.1"/>
</dbReference>
<dbReference type="HOGENOM" id="CLU_065620_0_0_1"/>
<dbReference type="Proteomes" id="UP000001072">
    <property type="component" value="Unassembled WGS sequence"/>
</dbReference>
<dbReference type="EMBL" id="GL883090">
    <property type="protein sequence ID" value="EGG13076.1"/>
    <property type="molecule type" value="Genomic_DNA"/>
</dbReference>
<dbReference type="AlphaFoldDB" id="F4R401"/>
<name>F4R401_MELLP</name>
<keyword evidence="2" id="KW-1185">Reference proteome</keyword>
<dbReference type="VEuPathDB" id="FungiDB:MELLADRAFT_86959"/>
<evidence type="ECO:0000313" key="1">
    <source>
        <dbReference type="EMBL" id="EGG13076.1"/>
    </source>
</evidence>
<organism evidence="2">
    <name type="scientific">Melampsora larici-populina (strain 98AG31 / pathotype 3-4-7)</name>
    <name type="common">Poplar leaf rust fungus</name>
    <dbReference type="NCBI Taxonomy" id="747676"/>
    <lineage>
        <taxon>Eukaryota</taxon>
        <taxon>Fungi</taxon>
        <taxon>Dikarya</taxon>
        <taxon>Basidiomycota</taxon>
        <taxon>Pucciniomycotina</taxon>
        <taxon>Pucciniomycetes</taxon>
        <taxon>Pucciniales</taxon>
        <taxon>Melampsoraceae</taxon>
        <taxon>Melampsora</taxon>
    </lineage>
</organism>
<proteinExistence type="predicted"/>
<gene>
    <name evidence="1" type="ORF">MELLADRAFT_86959</name>
</gene>